<gene>
    <name evidence="4" type="ORF">G3435_01915</name>
    <name evidence="5" type="ORF">G3436_08565</name>
</gene>
<dbReference type="Proteomes" id="UP000480410">
    <property type="component" value="Unassembled WGS sequence"/>
</dbReference>
<evidence type="ECO:0000259" key="3">
    <source>
        <dbReference type="PROSITE" id="PS51186"/>
    </source>
</evidence>
<dbReference type="InterPro" id="IPR016181">
    <property type="entry name" value="Acyl_CoA_acyltransferase"/>
</dbReference>
<dbReference type="Gene3D" id="3.40.630.30">
    <property type="match status" value="1"/>
</dbReference>
<dbReference type="PANTHER" id="PTHR43877">
    <property type="entry name" value="AMINOALKYLPHOSPHONATE N-ACETYLTRANSFERASE-RELATED-RELATED"/>
    <property type="match status" value="1"/>
</dbReference>
<dbReference type="InterPro" id="IPR050832">
    <property type="entry name" value="Bact_Acetyltransf"/>
</dbReference>
<comment type="caution">
    <text evidence="5">The sequence shown here is derived from an EMBL/GenBank/DDBJ whole genome shotgun (WGS) entry which is preliminary data.</text>
</comment>
<dbReference type="Proteomes" id="UP000482634">
    <property type="component" value="Unassembled WGS sequence"/>
</dbReference>
<keyword evidence="2" id="KW-0012">Acyltransferase</keyword>
<dbReference type="PROSITE" id="PS51186">
    <property type="entry name" value="GNAT"/>
    <property type="match status" value="1"/>
</dbReference>
<sequence>MPTHTSPILYLQPMPPSDFDAFRQRSIKGYADDLQQRHGAAAHAHLHAAIRSFDGLLPKGLDTPEQHLLQIRLPQIHAPIGVLWYECEALSAQEAFINEIEIAPAYRRQGHGRAALQLLQARLRAQGVTRLELSVFSHNRAARAFYRTLGFSPSTLTLGKAL</sequence>
<proteinExistence type="predicted"/>
<dbReference type="EMBL" id="JAAHBV010000031">
    <property type="protein sequence ID" value="NER59069.1"/>
    <property type="molecule type" value="Genomic_DNA"/>
</dbReference>
<keyword evidence="7" id="KW-1185">Reference proteome</keyword>
<accession>A0A6B3NU64</accession>
<dbReference type="CDD" id="cd04301">
    <property type="entry name" value="NAT_SF"/>
    <property type="match status" value="1"/>
</dbReference>
<dbReference type="EMBL" id="JAAHBU010000099">
    <property type="protein sequence ID" value="NER63938.1"/>
    <property type="molecule type" value="Genomic_DNA"/>
</dbReference>
<dbReference type="SUPFAM" id="SSF55729">
    <property type="entry name" value="Acyl-CoA N-acyltransferases (Nat)"/>
    <property type="match status" value="1"/>
</dbReference>
<protein>
    <submittedName>
        <fullName evidence="5">GNAT family N-acetyltransferase</fullName>
    </submittedName>
</protein>
<accession>A0A6M0CTY0</accession>
<evidence type="ECO:0000313" key="6">
    <source>
        <dbReference type="Proteomes" id="UP000480410"/>
    </source>
</evidence>
<feature type="domain" description="N-acetyltransferase" evidence="3">
    <location>
        <begin position="9"/>
        <end position="162"/>
    </location>
</feature>
<evidence type="ECO:0000313" key="4">
    <source>
        <dbReference type="EMBL" id="NER59069.1"/>
    </source>
</evidence>
<dbReference type="InterPro" id="IPR000182">
    <property type="entry name" value="GNAT_dom"/>
</dbReference>
<dbReference type="AlphaFoldDB" id="A0A6B3NU64"/>
<dbReference type="RefSeq" id="WP_163943576.1">
    <property type="nucleotide sequence ID" value="NZ_JAAHBU010000099.1"/>
</dbReference>
<evidence type="ECO:0000256" key="2">
    <source>
        <dbReference type="ARBA" id="ARBA00023315"/>
    </source>
</evidence>
<evidence type="ECO:0000313" key="5">
    <source>
        <dbReference type="EMBL" id="NER63938.1"/>
    </source>
</evidence>
<reference evidence="6 7" key="1">
    <citation type="submission" date="2020-02" db="EMBL/GenBank/DDBJ databases">
        <title>Broccoli isolated Pseudomonas sp.</title>
        <authorList>
            <person name="Fujikawa T."/>
            <person name="Sawada H."/>
        </authorList>
    </citation>
    <scope>NUCLEOTIDE SEQUENCE [LARGE SCALE GENOMIC DNA]</scope>
    <source>
        <strain evidence="5 7">MAFF212427</strain>
        <strain evidence="4 6">MAFF212428</strain>
    </source>
</reference>
<keyword evidence="1 5" id="KW-0808">Transferase</keyword>
<dbReference type="GO" id="GO:0016747">
    <property type="term" value="F:acyltransferase activity, transferring groups other than amino-acyl groups"/>
    <property type="evidence" value="ECO:0007669"/>
    <property type="project" value="InterPro"/>
</dbReference>
<organism evidence="5 7">
    <name type="scientific">Pseudomonas brassicae</name>
    <dbReference type="NCBI Taxonomy" id="2708063"/>
    <lineage>
        <taxon>Bacteria</taxon>
        <taxon>Pseudomonadati</taxon>
        <taxon>Pseudomonadota</taxon>
        <taxon>Gammaproteobacteria</taxon>
        <taxon>Pseudomonadales</taxon>
        <taxon>Pseudomonadaceae</taxon>
        <taxon>Pseudomonas</taxon>
    </lineage>
</organism>
<name>A0A6B3NU64_9PSED</name>
<evidence type="ECO:0000256" key="1">
    <source>
        <dbReference type="ARBA" id="ARBA00022679"/>
    </source>
</evidence>
<dbReference type="Pfam" id="PF00583">
    <property type="entry name" value="Acetyltransf_1"/>
    <property type="match status" value="1"/>
</dbReference>
<evidence type="ECO:0000313" key="7">
    <source>
        <dbReference type="Proteomes" id="UP000482634"/>
    </source>
</evidence>